<accession>A0A8S4N759</accession>
<proteinExistence type="predicted"/>
<comment type="caution">
    <text evidence="2">The sequence shown here is derived from an EMBL/GenBank/DDBJ whole genome shotgun (WGS) entry which is preliminary data.</text>
</comment>
<dbReference type="AlphaFoldDB" id="A0A8S4N759"/>
<dbReference type="Proteomes" id="UP000749559">
    <property type="component" value="Unassembled WGS sequence"/>
</dbReference>
<feature type="transmembrane region" description="Helical" evidence="1">
    <location>
        <begin position="106"/>
        <end position="128"/>
    </location>
</feature>
<protein>
    <submittedName>
        <fullName evidence="2">Uncharacterized protein</fullName>
    </submittedName>
</protein>
<keyword evidence="1" id="KW-0472">Membrane</keyword>
<evidence type="ECO:0000256" key="1">
    <source>
        <dbReference type="SAM" id="Phobius"/>
    </source>
</evidence>
<sequence>VNTCRHIWTNYMVSKQHLALNHRIELFSAIPEQVCHLNTSLWSTSKDFVKVTSEWTLLKMSNTYFDKNGTGIYLNDVTIVVESIEIDQQANVTNVTVGTDDPLKGYGAGIFATAVIVVYSLSVFMFLASFIKRKSRQNNDERQVQVYLDNVANLRQQATRDKIASLKKELRQSTWKNIVTKLELINEFEVKEGSSFKRIPTLNKKRSVSWKVVLEQLDTLRDNTQILHAQNSRRQRQRRKGVFDMDLVECQDTEALEYLNREDKCTTNIPIPDSVTTCTETVDKSFDKEIDKP</sequence>
<evidence type="ECO:0000313" key="3">
    <source>
        <dbReference type="Proteomes" id="UP000749559"/>
    </source>
</evidence>
<name>A0A8S4N759_OWEFU</name>
<gene>
    <name evidence="2" type="ORF">OFUS_LOCUS3475</name>
</gene>
<reference evidence="2" key="1">
    <citation type="submission" date="2022-03" db="EMBL/GenBank/DDBJ databases">
        <authorList>
            <person name="Martin C."/>
        </authorList>
    </citation>
    <scope>NUCLEOTIDE SEQUENCE</scope>
</reference>
<evidence type="ECO:0000313" key="2">
    <source>
        <dbReference type="EMBL" id="CAH1776286.1"/>
    </source>
</evidence>
<dbReference type="EMBL" id="CAIIXF020000001">
    <property type="protein sequence ID" value="CAH1776286.1"/>
    <property type="molecule type" value="Genomic_DNA"/>
</dbReference>
<keyword evidence="1" id="KW-1133">Transmembrane helix</keyword>
<keyword evidence="3" id="KW-1185">Reference proteome</keyword>
<feature type="non-terminal residue" evidence="2">
    <location>
        <position position="1"/>
    </location>
</feature>
<keyword evidence="1" id="KW-0812">Transmembrane</keyword>
<organism evidence="2 3">
    <name type="scientific">Owenia fusiformis</name>
    <name type="common">Polychaete worm</name>
    <dbReference type="NCBI Taxonomy" id="6347"/>
    <lineage>
        <taxon>Eukaryota</taxon>
        <taxon>Metazoa</taxon>
        <taxon>Spiralia</taxon>
        <taxon>Lophotrochozoa</taxon>
        <taxon>Annelida</taxon>
        <taxon>Polychaeta</taxon>
        <taxon>Sedentaria</taxon>
        <taxon>Canalipalpata</taxon>
        <taxon>Sabellida</taxon>
        <taxon>Oweniida</taxon>
        <taxon>Oweniidae</taxon>
        <taxon>Owenia</taxon>
    </lineage>
</organism>